<dbReference type="OrthoDB" id="4456959at2759"/>
<evidence type="ECO:0000313" key="7">
    <source>
        <dbReference type="Proteomes" id="UP000053424"/>
    </source>
</evidence>
<feature type="domain" description="Zn(2)-C6 fungal-type" evidence="4">
    <location>
        <begin position="21"/>
        <end position="66"/>
    </location>
</feature>
<dbReference type="InterPro" id="IPR001138">
    <property type="entry name" value="Zn2Cys6_DnaBD"/>
</dbReference>
<evidence type="ECO:0000256" key="3">
    <source>
        <dbReference type="SAM" id="MobiDB-lite"/>
    </source>
</evidence>
<evidence type="ECO:0000256" key="2">
    <source>
        <dbReference type="ARBA" id="ARBA00023242"/>
    </source>
</evidence>
<gene>
    <name evidence="6" type="ORF">M413DRAFT_450107</name>
</gene>
<dbReference type="PANTHER" id="PTHR46910:SF38">
    <property type="entry name" value="ZN(2)-C6 FUNGAL-TYPE DOMAIN-CONTAINING PROTEIN"/>
    <property type="match status" value="1"/>
</dbReference>
<dbReference type="EMBL" id="KN831874">
    <property type="protein sequence ID" value="KIM34697.1"/>
    <property type="molecule type" value="Genomic_DNA"/>
</dbReference>
<keyword evidence="7" id="KW-1185">Reference proteome</keyword>
<dbReference type="Gene3D" id="4.10.240.10">
    <property type="entry name" value="Zn(2)-C6 fungal-type DNA-binding domain"/>
    <property type="match status" value="1"/>
</dbReference>
<feature type="region of interest" description="Disordered" evidence="3">
    <location>
        <begin position="711"/>
        <end position="743"/>
    </location>
</feature>
<dbReference type="AlphaFoldDB" id="A0A0C2Y0S1"/>
<feature type="region of interest" description="Disordered" evidence="3">
    <location>
        <begin position="810"/>
        <end position="856"/>
    </location>
</feature>
<dbReference type="InterPro" id="IPR050987">
    <property type="entry name" value="AtrR-like"/>
</dbReference>
<dbReference type="GO" id="GO:0006351">
    <property type="term" value="P:DNA-templated transcription"/>
    <property type="evidence" value="ECO:0007669"/>
    <property type="project" value="InterPro"/>
</dbReference>
<feature type="region of interest" description="Disordered" evidence="3">
    <location>
        <begin position="1"/>
        <end position="20"/>
    </location>
</feature>
<evidence type="ECO:0008006" key="8">
    <source>
        <dbReference type="Google" id="ProtNLM"/>
    </source>
</evidence>
<evidence type="ECO:0000256" key="1">
    <source>
        <dbReference type="ARBA" id="ARBA00022723"/>
    </source>
</evidence>
<keyword evidence="2" id="KW-0539">Nucleus</keyword>
<feature type="domain" description="Xylanolytic transcriptional activator regulatory" evidence="5">
    <location>
        <begin position="357"/>
        <end position="430"/>
    </location>
</feature>
<keyword evidence="1" id="KW-0479">Metal-binding</keyword>
<evidence type="ECO:0000259" key="5">
    <source>
        <dbReference type="SMART" id="SM00906"/>
    </source>
</evidence>
<dbReference type="GO" id="GO:0000981">
    <property type="term" value="F:DNA-binding transcription factor activity, RNA polymerase II-specific"/>
    <property type="evidence" value="ECO:0007669"/>
    <property type="project" value="InterPro"/>
</dbReference>
<dbReference type="Proteomes" id="UP000053424">
    <property type="component" value="Unassembled WGS sequence"/>
</dbReference>
<dbReference type="InterPro" id="IPR036864">
    <property type="entry name" value="Zn2-C6_fun-type_DNA-bd_sf"/>
</dbReference>
<name>A0A0C2Y0S1_HEBCY</name>
<accession>A0A0C2Y0S1</accession>
<evidence type="ECO:0000313" key="6">
    <source>
        <dbReference type="EMBL" id="KIM34697.1"/>
    </source>
</evidence>
<dbReference type="GO" id="GO:0008270">
    <property type="term" value="F:zinc ion binding"/>
    <property type="evidence" value="ECO:0007669"/>
    <property type="project" value="InterPro"/>
</dbReference>
<dbReference type="HOGENOM" id="CLU_006019_2_1_1"/>
<dbReference type="SMART" id="SM00906">
    <property type="entry name" value="Fungal_trans"/>
    <property type="match status" value="1"/>
</dbReference>
<organism evidence="6 7">
    <name type="scientific">Hebeloma cylindrosporum</name>
    <dbReference type="NCBI Taxonomy" id="76867"/>
    <lineage>
        <taxon>Eukaryota</taxon>
        <taxon>Fungi</taxon>
        <taxon>Dikarya</taxon>
        <taxon>Basidiomycota</taxon>
        <taxon>Agaricomycotina</taxon>
        <taxon>Agaricomycetes</taxon>
        <taxon>Agaricomycetidae</taxon>
        <taxon>Agaricales</taxon>
        <taxon>Agaricineae</taxon>
        <taxon>Hymenogastraceae</taxon>
        <taxon>Hebeloma</taxon>
    </lineage>
</organism>
<feature type="non-terminal residue" evidence="6">
    <location>
        <position position="907"/>
    </location>
</feature>
<evidence type="ECO:0000259" key="4">
    <source>
        <dbReference type="SMART" id="SM00066"/>
    </source>
</evidence>
<dbReference type="SUPFAM" id="SSF57701">
    <property type="entry name" value="Zn2/Cys6 DNA-binding domain"/>
    <property type="match status" value="1"/>
</dbReference>
<reference evidence="7" key="2">
    <citation type="submission" date="2015-01" db="EMBL/GenBank/DDBJ databases">
        <title>Evolutionary Origins and Diversification of the Mycorrhizal Mutualists.</title>
        <authorList>
            <consortium name="DOE Joint Genome Institute"/>
            <consortium name="Mycorrhizal Genomics Consortium"/>
            <person name="Kohler A."/>
            <person name="Kuo A."/>
            <person name="Nagy L.G."/>
            <person name="Floudas D."/>
            <person name="Copeland A."/>
            <person name="Barry K.W."/>
            <person name="Cichocki N."/>
            <person name="Veneault-Fourrey C."/>
            <person name="LaButti K."/>
            <person name="Lindquist E.A."/>
            <person name="Lipzen A."/>
            <person name="Lundell T."/>
            <person name="Morin E."/>
            <person name="Murat C."/>
            <person name="Riley R."/>
            <person name="Ohm R."/>
            <person name="Sun H."/>
            <person name="Tunlid A."/>
            <person name="Henrissat B."/>
            <person name="Grigoriev I.V."/>
            <person name="Hibbett D.S."/>
            <person name="Martin F."/>
        </authorList>
    </citation>
    <scope>NUCLEOTIDE SEQUENCE [LARGE SCALE GENOMIC DNA]</scope>
    <source>
        <strain evidence="7">h7</strain>
    </source>
</reference>
<dbReference type="CDD" id="cd00067">
    <property type="entry name" value="GAL4"/>
    <property type="match status" value="1"/>
</dbReference>
<feature type="compositionally biased region" description="Pro residues" evidence="3">
    <location>
        <begin position="711"/>
        <end position="722"/>
    </location>
</feature>
<reference evidence="6 7" key="1">
    <citation type="submission" date="2014-04" db="EMBL/GenBank/DDBJ databases">
        <authorList>
            <consortium name="DOE Joint Genome Institute"/>
            <person name="Kuo A."/>
            <person name="Gay G."/>
            <person name="Dore J."/>
            <person name="Kohler A."/>
            <person name="Nagy L.G."/>
            <person name="Floudas D."/>
            <person name="Copeland A."/>
            <person name="Barry K.W."/>
            <person name="Cichocki N."/>
            <person name="Veneault-Fourrey C."/>
            <person name="LaButti K."/>
            <person name="Lindquist E.A."/>
            <person name="Lipzen A."/>
            <person name="Lundell T."/>
            <person name="Morin E."/>
            <person name="Murat C."/>
            <person name="Sun H."/>
            <person name="Tunlid A."/>
            <person name="Henrissat B."/>
            <person name="Grigoriev I.V."/>
            <person name="Hibbett D.S."/>
            <person name="Martin F."/>
            <person name="Nordberg H.P."/>
            <person name="Cantor M.N."/>
            <person name="Hua S.X."/>
        </authorList>
    </citation>
    <scope>NUCLEOTIDE SEQUENCE [LARGE SCALE GENOMIC DNA]</scope>
    <source>
        <strain evidence="7">h7</strain>
    </source>
</reference>
<dbReference type="PANTHER" id="PTHR46910">
    <property type="entry name" value="TRANSCRIPTION FACTOR PDR1"/>
    <property type="match status" value="1"/>
</dbReference>
<dbReference type="InterPro" id="IPR007219">
    <property type="entry name" value="XnlR_reg_dom"/>
</dbReference>
<proteinExistence type="predicted"/>
<dbReference type="CDD" id="cd12148">
    <property type="entry name" value="fungal_TF_MHR"/>
    <property type="match status" value="1"/>
</dbReference>
<dbReference type="Pfam" id="PF04082">
    <property type="entry name" value="Fungal_trans"/>
    <property type="match status" value="1"/>
</dbReference>
<dbReference type="GO" id="GO:0003677">
    <property type="term" value="F:DNA binding"/>
    <property type="evidence" value="ECO:0007669"/>
    <property type="project" value="InterPro"/>
</dbReference>
<dbReference type="SMART" id="SM00066">
    <property type="entry name" value="GAL4"/>
    <property type="match status" value="1"/>
</dbReference>
<sequence length="907" mass="101443">MSSDEGEFNDRDASSTLMKKRKTQRACDVCRSKKSEGVPIPGNRCPNCRSLGVDCTYIEAAKKRGPLKPYVKRLENRINNIDKLLRELCADEMHYKELTATIDGTWTEPPPVDPSILFSDTATEAQPNTVKLDNITSIIRYSMKSGVDARSSGDADDPTLNLADQLKRVSIVQHNRFLGKSSQAMLIRMAMEMKKEYMGEVGEVGDPGKPMMKNARPEFLGVSPWEQTINETVSMQYIFPDFDLALHCIDLYFKYSNLYLPLLHRPTFDKYVKEGLHLTDGDFAPVFLLVCAVGARYSDNPRVRLDGVDSHHSAGWKWFEQVQITKRSLLTPASLCDLQLYCLCIQYLQGSSAAQSCWTLAGIGIRLAHDVGAHRRKEHNHKLTPNDELWKRAFWVLVCMDRMVSSSLGLPCATQDEDFDLDLPVDCDDEYWDNADPEKCFKQPPNKPSLITAFILYLKLHQILAFSLRTIYSVDRSKILLGFVGQHWEQHIVAELDSALNKWVDLVPDHLRWDPNRKDGNFFNQSVSLYATYYSVQISIHRTFIPSPTKPSPLPFPSLTICTNAARSCSHVIYIQRKRNSNPPPHIQTPIFTTGIVLLLGILTSKRSGLPMDRSQVGGVQTCMDVLKSSETRWHSAGILWSILYKFAVKVELPFPQPSPPATTRGASEPDGLSSTAIDSSFYPISQNEIRTLINDQQSGHAFVGQAQRVPLPPSERLPHPPIGEASLRSHSDSQIGHGLESRQSPFSISSSIVDAELPVYLTASYSNDLGGVPPREQVAFNAQAPIYQPRMQPPPPSQVHSQTNHWHPELFEPMHHPAPSGANSCWPPHPPLSVPQQQQQHSDSHHAPESIPAGKIYPMSKLSSLQDAYGMQHMAMGMVFDRFSHQQNAVVGLRPMHSSSAGPSSS</sequence>
<protein>
    <recommendedName>
        <fullName evidence="8">Zn(2)-C6 fungal-type domain-containing protein</fullName>
    </recommendedName>
</protein>
<dbReference type="STRING" id="686832.A0A0C2Y0S1"/>